<dbReference type="AlphaFoldDB" id="A0A8X6KCE1"/>
<sequence>MCWGLEQKWRNKPQWTKQRRLLHCLRSRLIYLKFQRKLKVQSEFGMGDTVTIDSLEIHLAIDHQTVPSSFVASDLVYHRPIVIRSKVLFCGVPNPQIRKTSDRTAFFFIYLLPTVKR</sequence>
<dbReference type="Proteomes" id="UP000887116">
    <property type="component" value="Unassembled WGS sequence"/>
</dbReference>
<gene>
    <name evidence="1" type="ORF">TNCT_736841</name>
</gene>
<organism evidence="1 2">
    <name type="scientific">Trichonephila clavata</name>
    <name type="common">Joro spider</name>
    <name type="synonym">Nephila clavata</name>
    <dbReference type="NCBI Taxonomy" id="2740835"/>
    <lineage>
        <taxon>Eukaryota</taxon>
        <taxon>Metazoa</taxon>
        <taxon>Ecdysozoa</taxon>
        <taxon>Arthropoda</taxon>
        <taxon>Chelicerata</taxon>
        <taxon>Arachnida</taxon>
        <taxon>Araneae</taxon>
        <taxon>Araneomorphae</taxon>
        <taxon>Entelegynae</taxon>
        <taxon>Araneoidea</taxon>
        <taxon>Nephilidae</taxon>
        <taxon>Trichonephila</taxon>
    </lineage>
</organism>
<proteinExistence type="predicted"/>
<accession>A0A8X6KCE1</accession>
<dbReference type="EMBL" id="BMAO01020478">
    <property type="protein sequence ID" value="GFQ67668.1"/>
    <property type="molecule type" value="Genomic_DNA"/>
</dbReference>
<protein>
    <submittedName>
        <fullName evidence="1">Uncharacterized protein</fullName>
    </submittedName>
</protein>
<keyword evidence="2" id="KW-1185">Reference proteome</keyword>
<reference evidence="1" key="1">
    <citation type="submission" date="2020-07" db="EMBL/GenBank/DDBJ databases">
        <title>Multicomponent nature underlies the extraordinary mechanical properties of spider dragline silk.</title>
        <authorList>
            <person name="Kono N."/>
            <person name="Nakamura H."/>
            <person name="Mori M."/>
            <person name="Yoshida Y."/>
            <person name="Ohtoshi R."/>
            <person name="Malay A.D."/>
            <person name="Moran D.A.P."/>
            <person name="Tomita M."/>
            <person name="Numata K."/>
            <person name="Arakawa K."/>
        </authorList>
    </citation>
    <scope>NUCLEOTIDE SEQUENCE</scope>
</reference>
<evidence type="ECO:0000313" key="2">
    <source>
        <dbReference type="Proteomes" id="UP000887116"/>
    </source>
</evidence>
<comment type="caution">
    <text evidence="1">The sequence shown here is derived from an EMBL/GenBank/DDBJ whole genome shotgun (WGS) entry which is preliminary data.</text>
</comment>
<evidence type="ECO:0000313" key="1">
    <source>
        <dbReference type="EMBL" id="GFQ67668.1"/>
    </source>
</evidence>
<name>A0A8X6KCE1_TRICU</name>